<evidence type="ECO:0000256" key="1">
    <source>
        <dbReference type="ARBA" id="ARBA00004651"/>
    </source>
</evidence>
<sequence>MSQRRGEPRGVYEWIVQVAVWLGIALTMSVLVYLLVHILWNGIPFVTADLFAYKYNTSNVSLFPALITTIYLTVGTLLLAIPLGVGTAVYMTEYAQRDSWLVKWVRMASETLAGIPSIVYGLFGFLFFVIFLQLGYSLISGILTMTILVLPFVIKTTEEALLTVPTGLREGSYGLGVGKRDTILKIILPVAGRGIVAGVILAIGRIVGETVALMYTIGTVPEIPSNLMHSGRTMAIHMYALSSEGIHTDKAYATGVILIVVVVLMNEISSLVMNKWRK</sequence>
<protein>
    <recommendedName>
        <fullName evidence="8">Phosphate transport system permease protein PstA</fullName>
    </recommendedName>
</protein>
<dbReference type="OrthoDB" id="9807065at2"/>
<evidence type="ECO:0000256" key="7">
    <source>
        <dbReference type="ARBA" id="ARBA00023136"/>
    </source>
</evidence>
<organism evidence="10 11">
    <name type="scientific">Negativicoccus succinicivorans</name>
    <dbReference type="NCBI Taxonomy" id="620903"/>
    <lineage>
        <taxon>Bacteria</taxon>
        <taxon>Bacillati</taxon>
        <taxon>Bacillota</taxon>
        <taxon>Negativicutes</taxon>
        <taxon>Veillonellales</taxon>
        <taxon>Veillonellaceae</taxon>
        <taxon>Negativicoccus</taxon>
    </lineage>
</organism>
<dbReference type="GeneID" id="93486262"/>
<proteinExistence type="inferred from homology"/>
<keyword evidence="6 8" id="KW-1133">Transmembrane helix</keyword>
<keyword evidence="3" id="KW-0813">Transport</keyword>
<comment type="subcellular location">
    <subcellularLocation>
        <location evidence="1 8">Cell membrane</location>
        <topology evidence="1 8">Multi-pass membrane protein</topology>
    </subcellularLocation>
</comment>
<dbReference type="Pfam" id="PF00528">
    <property type="entry name" value="BPD_transp_1"/>
    <property type="match status" value="1"/>
</dbReference>
<dbReference type="GO" id="GO:0005886">
    <property type="term" value="C:plasma membrane"/>
    <property type="evidence" value="ECO:0007669"/>
    <property type="project" value="UniProtKB-SubCell"/>
</dbReference>
<comment type="caution">
    <text evidence="10">The sequence shown here is derived from an EMBL/GenBank/DDBJ whole genome shotgun (WGS) entry which is preliminary data.</text>
</comment>
<feature type="transmembrane region" description="Helical" evidence="8">
    <location>
        <begin position="186"/>
        <end position="207"/>
    </location>
</feature>
<keyword evidence="4 8" id="KW-1003">Cell membrane</keyword>
<feature type="transmembrane region" description="Helical" evidence="8">
    <location>
        <begin position="12"/>
        <end position="40"/>
    </location>
</feature>
<evidence type="ECO:0000256" key="3">
    <source>
        <dbReference type="ARBA" id="ARBA00022448"/>
    </source>
</evidence>
<dbReference type="GO" id="GO:0035435">
    <property type="term" value="P:phosphate ion transmembrane transport"/>
    <property type="evidence" value="ECO:0007669"/>
    <property type="project" value="InterPro"/>
</dbReference>
<dbReference type="GO" id="GO:0005315">
    <property type="term" value="F:phosphate transmembrane transporter activity"/>
    <property type="evidence" value="ECO:0007669"/>
    <property type="project" value="InterPro"/>
</dbReference>
<feature type="transmembrane region" description="Helical" evidence="8">
    <location>
        <begin position="136"/>
        <end position="154"/>
    </location>
</feature>
<keyword evidence="11" id="KW-1185">Reference proteome</keyword>
<feature type="transmembrane region" description="Helical" evidence="8">
    <location>
        <begin position="111"/>
        <end position="130"/>
    </location>
</feature>
<dbReference type="Proteomes" id="UP000591941">
    <property type="component" value="Unassembled WGS sequence"/>
</dbReference>
<dbReference type="EMBL" id="JACHHI010000004">
    <property type="protein sequence ID" value="MBB6477946.1"/>
    <property type="molecule type" value="Genomic_DNA"/>
</dbReference>
<gene>
    <name evidence="10" type="ORF">HNR45_000999</name>
</gene>
<evidence type="ECO:0000256" key="4">
    <source>
        <dbReference type="ARBA" id="ARBA00022475"/>
    </source>
</evidence>
<dbReference type="InterPro" id="IPR035906">
    <property type="entry name" value="MetI-like_sf"/>
</dbReference>
<dbReference type="InterPro" id="IPR005672">
    <property type="entry name" value="Phosphate_PstA"/>
</dbReference>
<keyword evidence="7 8" id="KW-0472">Membrane</keyword>
<dbReference type="RefSeq" id="WP_159822351.1">
    <property type="nucleotide sequence ID" value="NZ_CABWNB010000001.1"/>
</dbReference>
<evidence type="ECO:0000256" key="8">
    <source>
        <dbReference type="RuleBase" id="RU363043"/>
    </source>
</evidence>
<feature type="transmembrane region" description="Helical" evidence="8">
    <location>
        <begin position="60"/>
        <end position="90"/>
    </location>
</feature>
<dbReference type="CDD" id="cd06261">
    <property type="entry name" value="TM_PBP2"/>
    <property type="match status" value="1"/>
</dbReference>
<accession>A0A841R2C0</accession>
<feature type="transmembrane region" description="Helical" evidence="8">
    <location>
        <begin position="251"/>
        <end position="273"/>
    </location>
</feature>
<evidence type="ECO:0000313" key="11">
    <source>
        <dbReference type="Proteomes" id="UP000591941"/>
    </source>
</evidence>
<evidence type="ECO:0000256" key="6">
    <source>
        <dbReference type="ARBA" id="ARBA00022989"/>
    </source>
</evidence>
<feature type="domain" description="ABC transmembrane type-1" evidence="9">
    <location>
        <begin position="66"/>
        <end position="269"/>
    </location>
</feature>
<dbReference type="AlphaFoldDB" id="A0A841R2C0"/>
<evidence type="ECO:0000313" key="10">
    <source>
        <dbReference type="EMBL" id="MBB6477946.1"/>
    </source>
</evidence>
<reference evidence="10 11" key="1">
    <citation type="submission" date="2020-08" db="EMBL/GenBank/DDBJ databases">
        <title>Genomic Encyclopedia of Type Strains, Phase IV (KMG-IV): sequencing the most valuable type-strain genomes for metagenomic binning, comparative biology and taxonomic classification.</title>
        <authorList>
            <person name="Goeker M."/>
        </authorList>
    </citation>
    <scope>NUCLEOTIDE SEQUENCE [LARGE SCALE GENOMIC DNA]</scope>
    <source>
        <strain evidence="10 11">DSM 21255</strain>
    </source>
</reference>
<dbReference type="SUPFAM" id="SSF161098">
    <property type="entry name" value="MetI-like"/>
    <property type="match status" value="1"/>
</dbReference>
<dbReference type="PANTHER" id="PTHR43470:SF3">
    <property type="entry name" value="PHOSPHATE TRANSPORT SYSTEM PERMEASE PROTEIN PSTA-RELATED"/>
    <property type="match status" value="1"/>
</dbReference>
<keyword evidence="5 8" id="KW-0812">Transmembrane</keyword>
<dbReference type="PANTHER" id="PTHR43470">
    <property type="entry name" value="PHOSPHATE TRANSPORT SYSTEM PERMEASE PROTEIN PSTA-RELATED"/>
    <property type="match status" value="1"/>
</dbReference>
<evidence type="ECO:0000256" key="2">
    <source>
        <dbReference type="ARBA" id="ARBA00007069"/>
    </source>
</evidence>
<evidence type="ECO:0000259" key="9">
    <source>
        <dbReference type="PROSITE" id="PS50928"/>
    </source>
</evidence>
<comment type="similarity">
    <text evidence="2 8">Belongs to the binding-protein-dependent transport system permease family. CysTW subfamily.</text>
</comment>
<dbReference type="Gene3D" id="1.10.3720.10">
    <property type="entry name" value="MetI-like"/>
    <property type="match status" value="1"/>
</dbReference>
<evidence type="ECO:0000256" key="5">
    <source>
        <dbReference type="ARBA" id="ARBA00022692"/>
    </source>
</evidence>
<name>A0A841R2C0_9FIRM</name>
<dbReference type="PROSITE" id="PS50928">
    <property type="entry name" value="ABC_TM1"/>
    <property type="match status" value="1"/>
</dbReference>
<dbReference type="InterPro" id="IPR000515">
    <property type="entry name" value="MetI-like"/>
</dbReference>
<dbReference type="NCBIfam" id="TIGR00974">
    <property type="entry name" value="3a0107s02c"/>
    <property type="match status" value="1"/>
</dbReference>